<dbReference type="PANTHER" id="PTHR43692">
    <property type="entry name" value="UDP-N-ACETYLMURAMOYLALANINE--D-GLUTAMATE LIGASE"/>
    <property type="match status" value="1"/>
</dbReference>
<dbReference type="InterPro" id="IPR005762">
    <property type="entry name" value="MurD"/>
</dbReference>
<evidence type="ECO:0000256" key="3">
    <source>
        <dbReference type="ARBA" id="ARBA00022840"/>
    </source>
</evidence>
<evidence type="ECO:0000313" key="5">
    <source>
        <dbReference type="Proteomes" id="UP000280935"/>
    </source>
</evidence>
<dbReference type="GO" id="GO:0005737">
    <property type="term" value="C:cytoplasm"/>
    <property type="evidence" value="ECO:0007669"/>
    <property type="project" value="InterPro"/>
</dbReference>
<dbReference type="GO" id="GO:0051301">
    <property type="term" value="P:cell division"/>
    <property type="evidence" value="ECO:0007669"/>
    <property type="project" value="InterPro"/>
</dbReference>
<dbReference type="Gene3D" id="3.40.50.720">
    <property type="entry name" value="NAD(P)-binding Rossmann-like Domain"/>
    <property type="match status" value="1"/>
</dbReference>
<keyword evidence="1" id="KW-0436">Ligase</keyword>
<dbReference type="PANTHER" id="PTHR43692:SF1">
    <property type="entry name" value="UDP-N-ACETYLMURAMOYLALANINE--D-GLUTAMATE LIGASE"/>
    <property type="match status" value="1"/>
</dbReference>
<dbReference type="EMBL" id="RQYT01000009">
    <property type="protein sequence ID" value="RRD50082.1"/>
    <property type="molecule type" value="Genomic_DNA"/>
</dbReference>
<sequence>MSARLDGRRAVVAGLGRSGLAAADALVLLGAEVTVLDDDPNLTEPAAMLGTLDVDVRLGEGATAALPEGTDVLVLSTGWDRSAPLAVRAAELGVPVWSEVELAWRLQQERPLVPWLGVTGSPERVEVVRLVGAMLRAAGMRVAEAGSRGRPVVEAVLDDAPSDVLVVELSADQLQGVETLALHSAAVLDAGERADDLATVYERVTNFCVYNVEDPATERMVEEAEVTEGARAVGFTTGIPAVSMVGVVDDLIVDRAFVAQRQRSALELAKVDDAAGRVGIVCAAAALARGVGTPAQAIRSGLLGSTTD</sequence>
<keyword evidence="3" id="KW-0067">ATP-binding</keyword>
<dbReference type="Proteomes" id="UP000280935">
    <property type="component" value="Unassembled WGS sequence"/>
</dbReference>
<dbReference type="Gene3D" id="3.40.1190.10">
    <property type="entry name" value="Mur-like, catalytic domain"/>
    <property type="match status" value="1"/>
</dbReference>
<keyword evidence="2" id="KW-0547">Nucleotide-binding</keyword>
<dbReference type="SUPFAM" id="SSF53623">
    <property type="entry name" value="MurD-like peptide ligases, catalytic domain"/>
    <property type="match status" value="1"/>
</dbReference>
<dbReference type="AlphaFoldDB" id="A0A3P1WTX8"/>
<dbReference type="InterPro" id="IPR036565">
    <property type="entry name" value="Mur-like_cat_sf"/>
</dbReference>
<dbReference type="OrthoDB" id="9809796at2"/>
<protein>
    <submittedName>
        <fullName evidence="4">Uncharacterized protein</fullName>
    </submittedName>
</protein>
<dbReference type="GO" id="GO:0008764">
    <property type="term" value="F:UDP-N-acetylmuramoylalanine-D-glutamate ligase activity"/>
    <property type="evidence" value="ECO:0007669"/>
    <property type="project" value="InterPro"/>
</dbReference>
<evidence type="ECO:0000256" key="2">
    <source>
        <dbReference type="ARBA" id="ARBA00022741"/>
    </source>
</evidence>
<dbReference type="SUPFAM" id="SSF51984">
    <property type="entry name" value="MurCD N-terminal domain"/>
    <property type="match status" value="1"/>
</dbReference>
<comment type="caution">
    <text evidence="4">The sequence shown here is derived from an EMBL/GenBank/DDBJ whole genome shotgun (WGS) entry which is preliminary data.</text>
</comment>
<gene>
    <name evidence="4" type="ORF">EII35_05860</name>
</gene>
<dbReference type="RefSeq" id="WP_125227525.1">
    <property type="nucleotide sequence ID" value="NZ_RQYT01000009.1"/>
</dbReference>
<evidence type="ECO:0000256" key="1">
    <source>
        <dbReference type="ARBA" id="ARBA00022598"/>
    </source>
</evidence>
<organism evidence="4 5">
    <name type="scientific">Arachnia propionica</name>
    <dbReference type="NCBI Taxonomy" id="1750"/>
    <lineage>
        <taxon>Bacteria</taxon>
        <taxon>Bacillati</taxon>
        <taxon>Actinomycetota</taxon>
        <taxon>Actinomycetes</taxon>
        <taxon>Propionibacteriales</taxon>
        <taxon>Propionibacteriaceae</taxon>
        <taxon>Arachnia</taxon>
    </lineage>
</organism>
<dbReference type="GO" id="GO:0008360">
    <property type="term" value="P:regulation of cell shape"/>
    <property type="evidence" value="ECO:0007669"/>
    <property type="project" value="InterPro"/>
</dbReference>
<name>A0A3P1WTX8_9ACTN</name>
<reference evidence="4 5" key="1">
    <citation type="submission" date="2018-11" db="EMBL/GenBank/DDBJ databases">
        <title>Genomes From Bacteria Associated with the Canine Oral Cavity: a Test Case for Automated Genome-Based Taxonomic Assignment.</title>
        <authorList>
            <person name="Coil D.A."/>
            <person name="Jospin G."/>
            <person name="Darling A.E."/>
            <person name="Wallis C."/>
            <person name="Davis I.J."/>
            <person name="Harris S."/>
            <person name="Eisen J.A."/>
            <person name="Holcombe L.J."/>
            <person name="O'Flynn C."/>
        </authorList>
    </citation>
    <scope>NUCLEOTIDE SEQUENCE [LARGE SCALE GENOMIC DNA]</scope>
    <source>
        <strain evidence="4 5">OH2822_COT-296</strain>
    </source>
</reference>
<evidence type="ECO:0000313" key="4">
    <source>
        <dbReference type="EMBL" id="RRD50082.1"/>
    </source>
</evidence>
<accession>A0A3P1WTX8</accession>
<dbReference type="GO" id="GO:0005524">
    <property type="term" value="F:ATP binding"/>
    <property type="evidence" value="ECO:0007669"/>
    <property type="project" value="UniProtKB-KW"/>
</dbReference>
<proteinExistence type="predicted"/>